<organism evidence="3 4">
    <name type="scientific">Nocardioides daedukensis</name>
    <dbReference type="NCBI Taxonomy" id="634462"/>
    <lineage>
        <taxon>Bacteria</taxon>
        <taxon>Bacillati</taxon>
        <taxon>Actinomycetota</taxon>
        <taxon>Actinomycetes</taxon>
        <taxon>Propionibacteriales</taxon>
        <taxon>Nocardioidaceae</taxon>
        <taxon>Nocardioides</taxon>
    </lineage>
</organism>
<feature type="region of interest" description="Disordered" evidence="1">
    <location>
        <begin position="66"/>
        <end position="106"/>
    </location>
</feature>
<dbReference type="EMBL" id="JACCAA010000001">
    <property type="protein sequence ID" value="NYG60180.1"/>
    <property type="molecule type" value="Genomic_DNA"/>
</dbReference>
<feature type="transmembrane region" description="Helical" evidence="2">
    <location>
        <begin position="44"/>
        <end position="63"/>
    </location>
</feature>
<dbReference type="RefSeq" id="WP_179503143.1">
    <property type="nucleotide sequence ID" value="NZ_JACCAA010000001.1"/>
</dbReference>
<comment type="caution">
    <text evidence="3">The sequence shown here is derived from an EMBL/GenBank/DDBJ whole genome shotgun (WGS) entry which is preliminary data.</text>
</comment>
<keyword evidence="2" id="KW-1133">Transmembrane helix</keyword>
<evidence type="ECO:0000256" key="1">
    <source>
        <dbReference type="SAM" id="MobiDB-lite"/>
    </source>
</evidence>
<keyword evidence="2" id="KW-0472">Membrane</keyword>
<reference evidence="3 4" key="1">
    <citation type="submission" date="2020-07" db="EMBL/GenBank/DDBJ databases">
        <title>Sequencing the genomes of 1000 actinobacteria strains.</title>
        <authorList>
            <person name="Klenk H.-P."/>
        </authorList>
    </citation>
    <scope>NUCLEOTIDE SEQUENCE [LARGE SCALE GENOMIC DNA]</scope>
    <source>
        <strain evidence="3 4">DSM 23819</strain>
    </source>
</reference>
<evidence type="ECO:0000313" key="4">
    <source>
        <dbReference type="Proteomes" id="UP000540656"/>
    </source>
</evidence>
<keyword evidence="4" id="KW-1185">Reference proteome</keyword>
<proteinExistence type="predicted"/>
<name>A0A7Y9UW22_9ACTN</name>
<evidence type="ECO:0000256" key="2">
    <source>
        <dbReference type="SAM" id="Phobius"/>
    </source>
</evidence>
<evidence type="ECO:0000313" key="3">
    <source>
        <dbReference type="EMBL" id="NYG60180.1"/>
    </source>
</evidence>
<keyword evidence="2" id="KW-0812">Transmembrane</keyword>
<protein>
    <submittedName>
        <fullName evidence="3">Uncharacterized protein</fullName>
    </submittedName>
</protein>
<sequence>MNTGTEDRELRSALNELDWSMDAPADLLAAVEHGAQRRRARRRAGWSAAALTALIAAAAPLALSMAEDGHEPGPAGGSTATPAPDPTKPTAFEEGERDPADEARVRVQGKVGPYCERTRSEICAGVERGPGGKGFIVYRVDTGAGTDDFDAHIRELAGSVPIEFRTAKHSRAELTAAMAKVSADAEQLRRAGEVNIAVLTVSNRGAGLFVVQRNPDTESVDALLSERYSVPFTVEHRDAPSVTLAPQWGVGSR</sequence>
<accession>A0A7Y9UW22</accession>
<gene>
    <name evidence="3" type="ORF">BJ980_003103</name>
</gene>
<dbReference type="AlphaFoldDB" id="A0A7Y9UW22"/>
<dbReference type="Proteomes" id="UP000540656">
    <property type="component" value="Unassembled WGS sequence"/>
</dbReference>